<evidence type="ECO:0000256" key="1">
    <source>
        <dbReference type="SAM" id="Phobius"/>
    </source>
</evidence>
<feature type="transmembrane region" description="Helical" evidence="1">
    <location>
        <begin position="20"/>
        <end position="38"/>
    </location>
</feature>
<accession>A0A7Y9B0X5</accession>
<keyword evidence="3" id="KW-1185">Reference proteome</keyword>
<dbReference type="Pfam" id="PF05857">
    <property type="entry name" value="TraX"/>
    <property type="match status" value="1"/>
</dbReference>
<dbReference type="InterPro" id="IPR008875">
    <property type="entry name" value="TraX"/>
</dbReference>
<protein>
    <submittedName>
        <fullName evidence="2">Conjugal transfer protein TraX</fullName>
    </submittedName>
</protein>
<organism evidence="2 3">
    <name type="scientific">Mogibacterium timidum</name>
    <dbReference type="NCBI Taxonomy" id="35519"/>
    <lineage>
        <taxon>Bacteria</taxon>
        <taxon>Bacillati</taxon>
        <taxon>Bacillota</taxon>
        <taxon>Clostridia</taxon>
        <taxon>Peptostreptococcales</taxon>
        <taxon>Anaerovoracaceae</taxon>
        <taxon>Mogibacterium</taxon>
    </lineage>
</organism>
<feature type="transmembrane region" description="Helical" evidence="1">
    <location>
        <begin position="219"/>
        <end position="236"/>
    </location>
</feature>
<keyword evidence="1" id="KW-0472">Membrane</keyword>
<keyword evidence="1" id="KW-1133">Transmembrane helix</keyword>
<proteinExistence type="predicted"/>
<evidence type="ECO:0000313" key="3">
    <source>
        <dbReference type="Proteomes" id="UP000526307"/>
    </source>
</evidence>
<dbReference type="RefSeq" id="WP_178978467.1">
    <property type="nucleotide sequence ID" value="NZ_CAUTAN010000005.1"/>
</dbReference>
<keyword evidence="1" id="KW-0812">Transmembrane</keyword>
<name>A0A7Y9B0X5_9FIRM</name>
<feature type="transmembrane region" description="Helical" evidence="1">
    <location>
        <begin position="136"/>
        <end position="155"/>
    </location>
</feature>
<reference evidence="2 3" key="1">
    <citation type="submission" date="2020-06" db="EMBL/GenBank/DDBJ databases">
        <title>Mogibacterium timidum strain W9173 genomic sequence.</title>
        <authorList>
            <person name="Wade W.G."/>
            <person name="Johnston C.D."/>
            <person name="Chen T."/>
            <person name="Dewhirst F.E."/>
        </authorList>
    </citation>
    <scope>NUCLEOTIDE SEQUENCE [LARGE SCALE GENOMIC DNA]</scope>
    <source>
        <strain evidence="2 3">W9173</strain>
    </source>
</reference>
<gene>
    <name evidence="2" type="ORF">HW270_04535</name>
</gene>
<evidence type="ECO:0000313" key="2">
    <source>
        <dbReference type="EMBL" id="NWO23347.1"/>
    </source>
</evidence>
<dbReference type="AlphaFoldDB" id="A0A7Y9B0X5"/>
<feature type="transmembrane region" description="Helical" evidence="1">
    <location>
        <begin position="50"/>
        <end position="67"/>
    </location>
</feature>
<feature type="transmembrane region" description="Helical" evidence="1">
    <location>
        <begin position="105"/>
        <end position="124"/>
    </location>
</feature>
<dbReference type="Proteomes" id="UP000526307">
    <property type="component" value="Unassembled WGS sequence"/>
</dbReference>
<sequence length="238" mass="27397">MNNPAIKKLKVLSGAQLKYIAFLSMLIDHINKALIYPYLKGGALNTVSNLFDILGRIAFPIFVFLLVEGYFKTRNKWRYLATLLIFGVISEVPFDMFTTSEYFNINWNNIMFTLGLVLITIWVIDTLKVKMESLPLPAWFLVSFAIVAVSCLIAMNLSLDYEHHAILVGYFFYIFHERELLSIPFNFASMYKEPWALLGFGLVLTYNGKRGRQSKPVNYLFYPVHLLILGLIRMKLGV</sequence>
<dbReference type="EMBL" id="JABXYR010000001">
    <property type="protein sequence ID" value="NWO23347.1"/>
    <property type="molecule type" value="Genomic_DNA"/>
</dbReference>
<comment type="caution">
    <text evidence="2">The sequence shown here is derived from an EMBL/GenBank/DDBJ whole genome shotgun (WGS) entry which is preliminary data.</text>
</comment>